<dbReference type="AlphaFoldDB" id="A0AAV1SX56"/>
<evidence type="ECO:0000313" key="4">
    <source>
        <dbReference type="EMBL" id="CAK7357199.1"/>
    </source>
</evidence>
<feature type="compositionally biased region" description="Acidic residues" evidence="2">
    <location>
        <begin position="250"/>
        <end position="265"/>
    </location>
</feature>
<feature type="compositionally biased region" description="Basic and acidic residues" evidence="2">
    <location>
        <begin position="115"/>
        <end position="124"/>
    </location>
</feature>
<organism evidence="4 5">
    <name type="scientific">Dovyalis caffra</name>
    <dbReference type="NCBI Taxonomy" id="77055"/>
    <lineage>
        <taxon>Eukaryota</taxon>
        <taxon>Viridiplantae</taxon>
        <taxon>Streptophyta</taxon>
        <taxon>Embryophyta</taxon>
        <taxon>Tracheophyta</taxon>
        <taxon>Spermatophyta</taxon>
        <taxon>Magnoliopsida</taxon>
        <taxon>eudicotyledons</taxon>
        <taxon>Gunneridae</taxon>
        <taxon>Pentapetalae</taxon>
        <taxon>rosids</taxon>
        <taxon>fabids</taxon>
        <taxon>Malpighiales</taxon>
        <taxon>Salicaceae</taxon>
        <taxon>Flacourtieae</taxon>
        <taxon>Dovyalis</taxon>
    </lineage>
</organism>
<feature type="region of interest" description="Disordered" evidence="2">
    <location>
        <begin position="287"/>
        <end position="319"/>
    </location>
</feature>
<dbReference type="InterPro" id="IPR024626">
    <property type="entry name" value="Kri1-like_C"/>
</dbReference>
<feature type="compositionally biased region" description="Basic and acidic residues" evidence="2">
    <location>
        <begin position="583"/>
        <end position="592"/>
    </location>
</feature>
<dbReference type="PANTHER" id="PTHR14490:SF5">
    <property type="entry name" value="PROTEIN KRI1 HOMOLOG"/>
    <property type="match status" value="1"/>
</dbReference>
<evidence type="ECO:0000259" key="3">
    <source>
        <dbReference type="Pfam" id="PF12936"/>
    </source>
</evidence>
<dbReference type="EMBL" id="CAWUPB010001197">
    <property type="protein sequence ID" value="CAK7357199.1"/>
    <property type="molecule type" value="Genomic_DNA"/>
</dbReference>
<keyword evidence="5" id="KW-1185">Reference proteome</keyword>
<gene>
    <name evidence="4" type="ORF">DCAF_LOCUS27483</name>
</gene>
<reference evidence="4 5" key="1">
    <citation type="submission" date="2024-01" db="EMBL/GenBank/DDBJ databases">
        <authorList>
            <person name="Waweru B."/>
        </authorList>
    </citation>
    <scope>NUCLEOTIDE SEQUENCE [LARGE SCALE GENOMIC DNA]</scope>
</reference>
<feature type="compositionally biased region" description="Acidic residues" evidence="2">
    <location>
        <begin position="442"/>
        <end position="453"/>
    </location>
</feature>
<proteinExistence type="inferred from homology"/>
<evidence type="ECO:0000256" key="1">
    <source>
        <dbReference type="ARBA" id="ARBA00007473"/>
    </source>
</evidence>
<feature type="compositionally biased region" description="Basic and acidic residues" evidence="2">
    <location>
        <begin position="46"/>
        <end position="60"/>
    </location>
</feature>
<dbReference type="Proteomes" id="UP001314170">
    <property type="component" value="Unassembled WGS sequence"/>
</dbReference>
<comment type="similarity">
    <text evidence="1">Belongs to the KRI1 family.</text>
</comment>
<dbReference type="GO" id="GO:0000447">
    <property type="term" value="P:endonucleolytic cleavage in ITS1 to separate SSU-rRNA from 5.8S rRNA and LSU-rRNA from tricistronic rRNA transcript (SSU-rRNA, 5.8S rRNA, LSU-rRNA)"/>
    <property type="evidence" value="ECO:0007669"/>
    <property type="project" value="TreeGrafter"/>
</dbReference>
<evidence type="ECO:0000256" key="2">
    <source>
        <dbReference type="SAM" id="MobiDB-lite"/>
    </source>
</evidence>
<dbReference type="Pfam" id="PF12936">
    <property type="entry name" value="Kri1_C"/>
    <property type="match status" value="1"/>
</dbReference>
<evidence type="ECO:0000313" key="5">
    <source>
        <dbReference type="Proteomes" id="UP001314170"/>
    </source>
</evidence>
<comment type="caution">
    <text evidence="4">The sequence shown here is derived from an EMBL/GenBank/DDBJ whole genome shotgun (WGS) entry which is preliminary data.</text>
</comment>
<feature type="region of interest" description="Disordered" evidence="2">
    <location>
        <begin position="544"/>
        <end position="612"/>
    </location>
</feature>
<accession>A0AAV1SX56</accession>
<feature type="region of interest" description="Disordered" evidence="2">
    <location>
        <begin position="46"/>
        <end position="73"/>
    </location>
</feature>
<feature type="region of interest" description="Disordered" evidence="2">
    <location>
        <begin position="176"/>
        <end position="207"/>
    </location>
</feature>
<feature type="region of interest" description="Disordered" evidence="2">
    <location>
        <begin position="97"/>
        <end position="128"/>
    </location>
</feature>
<feature type="compositionally biased region" description="Acidic residues" evidence="2">
    <location>
        <begin position="61"/>
        <end position="72"/>
    </location>
</feature>
<name>A0AAV1SX56_9ROSI</name>
<dbReference type="GO" id="GO:0005730">
    <property type="term" value="C:nucleolus"/>
    <property type="evidence" value="ECO:0007669"/>
    <property type="project" value="TreeGrafter"/>
</dbReference>
<dbReference type="PANTHER" id="PTHR14490">
    <property type="entry name" value="ZINC FINGER, ZZ TYPE"/>
    <property type="match status" value="1"/>
</dbReference>
<dbReference type="GO" id="GO:0030686">
    <property type="term" value="C:90S preribosome"/>
    <property type="evidence" value="ECO:0007669"/>
    <property type="project" value="TreeGrafter"/>
</dbReference>
<feature type="compositionally biased region" description="Basic and acidic residues" evidence="2">
    <location>
        <begin position="187"/>
        <end position="197"/>
    </location>
</feature>
<feature type="compositionally biased region" description="Acidic residues" evidence="2">
    <location>
        <begin position="104"/>
        <end position="114"/>
    </location>
</feature>
<dbReference type="Pfam" id="PF05178">
    <property type="entry name" value="Kri1"/>
    <property type="match status" value="1"/>
</dbReference>
<dbReference type="InterPro" id="IPR018034">
    <property type="entry name" value="Kri1"/>
</dbReference>
<sequence>MPLKLFDDDGDANKDDVSKIEIDQAFAKRYEHNKKREALQRYEELQKKGLIDESDSKSESESESSDDEEDETDIKKKDIKFFENLLKVKNRDPSLYSNVKLFDSDNETDSSDKEEEIKDGNEKDKKKKPMYLKDVVAKHLIEEGPEFVEEQSIKKEEKSYNEEQEELRKAFLDAVGDAEEDGEEDEFLKVKERKNEEVSGDGNADDDVEFEKKLGDYFGGEGELDEGSMFLRDFFKNKMWLGKDEKGGLGEDEVDELLRDEEEVERQEKYEESYNFRYEESVGDRVLGHSRKVEGSVRNKDNSRKEQRKNREERMKIAEMERKEELKHLKNLKKKEMKEKMKRVMEVAGFKDDNDFTLDLEDEFDPDEYDKMMKKAFDDKYYDAEEVELGFGSDDGEMEKPDFDKEDELLGFPKDWDMVDSADGFLAARERSLKLKQQNGDDYSEKEEEEEKNGEERSEESKRKRKRKMSLVQKVKEEMLEEYYKLDYEDTIGDLKTRFKYAKVNPNRFGLKTEEILDMDDKELNTYVSIKKLAPYRDNEWKVPNTKKHQQKMMIKERLQGKFNKKNRSKDNKDKSTSALGSKQDRTEKLDESNDTGNLSRKAKRRRRQAELKLSHSRLIAYGKVQP</sequence>
<protein>
    <recommendedName>
        <fullName evidence="3">Kri1-like C-terminal domain-containing protein</fullName>
    </recommendedName>
</protein>
<feature type="compositionally biased region" description="Acidic residues" evidence="2">
    <location>
        <begin position="176"/>
        <end position="186"/>
    </location>
</feature>
<feature type="region of interest" description="Disordered" evidence="2">
    <location>
        <begin position="436"/>
        <end position="469"/>
    </location>
</feature>
<feature type="domain" description="Kri1-like C-terminal" evidence="3">
    <location>
        <begin position="476"/>
        <end position="558"/>
    </location>
</feature>
<feature type="region of interest" description="Disordered" evidence="2">
    <location>
        <begin position="245"/>
        <end position="270"/>
    </location>
</feature>